<dbReference type="InterPro" id="IPR011613">
    <property type="entry name" value="GH15-like"/>
</dbReference>
<dbReference type="RefSeq" id="WP_123556232.1">
    <property type="nucleotide sequence ID" value="NZ_RJVJ01000001.1"/>
</dbReference>
<dbReference type="PANTHER" id="PTHR31616:SF0">
    <property type="entry name" value="GLUCAN 1,4-ALPHA-GLUCOSIDASE"/>
    <property type="match status" value="1"/>
</dbReference>
<protein>
    <submittedName>
        <fullName evidence="3">GH15 family glucan-1,4-alpha-glucosidase</fullName>
    </submittedName>
</protein>
<reference evidence="3 4" key="1">
    <citation type="submission" date="2018-11" db="EMBL/GenBank/DDBJ databases">
        <title>Sequencing the genomes of 1000 actinobacteria strains.</title>
        <authorList>
            <person name="Klenk H.-P."/>
        </authorList>
    </citation>
    <scope>NUCLEOTIDE SEQUENCE [LARGE SCALE GENOMIC DNA]</scope>
    <source>
        <strain evidence="3 4">DSM 44780</strain>
    </source>
</reference>
<evidence type="ECO:0000313" key="4">
    <source>
        <dbReference type="Proteomes" id="UP000267408"/>
    </source>
</evidence>
<dbReference type="SUPFAM" id="SSF48208">
    <property type="entry name" value="Six-hairpin glycosidases"/>
    <property type="match status" value="1"/>
</dbReference>
<dbReference type="Pfam" id="PF00723">
    <property type="entry name" value="Glyco_hydro_15"/>
    <property type="match status" value="1"/>
</dbReference>
<dbReference type="EMBL" id="RJVJ01000001">
    <property type="protein sequence ID" value="ROR44736.1"/>
    <property type="molecule type" value="Genomic_DNA"/>
</dbReference>
<organism evidence="3 4">
    <name type="scientific">Kitasatospora cineracea</name>
    <dbReference type="NCBI Taxonomy" id="88074"/>
    <lineage>
        <taxon>Bacteria</taxon>
        <taxon>Bacillati</taxon>
        <taxon>Actinomycetota</taxon>
        <taxon>Actinomycetes</taxon>
        <taxon>Kitasatosporales</taxon>
        <taxon>Streptomycetaceae</taxon>
        <taxon>Kitasatospora</taxon>
    </lineage>
</organism>
<dbReference type="PANTHER" id="PTHR31616">
    <property type="entry name" value="TREHALASE"/>
    <property type="match status" value="1"/>
</dbReference>
<dbReference type="InterPro" id="IPR045582">
    <property type="entry name" value="Trehalase-like_N"/>
</dbReference>
<dbReference type="OrthoDB" id="3902805at2"/>
<accession>A0A8G1XDY8</accession>
<proteinExistence type="predicted"/>
<dbReference type="GO" id="GO:0004553">
    <property type="term" value="F:hydrolase activity, hydrolyzing O-glycosyl compounds"/>
    <property type="evidence" value="ECO:0007669"/>
    <property type="project" value="UniProtKB-ARBA"/>
</dbReference>
<dbReference type="InterPro" id="IPR008928">
    <property type="entry name" value="6-hairpin_glycosidase_sf"/>
</dbReference>
<dbReference type="AlphaFoldDB" id="A0A8G1XDY8"/>
<comment type="caution">
    <text evidence="3">The sequence shown here is derived from an EMBL/GenBank/DDBJ whole genome shotgun (WGS) entry which is preliminary data.</text>
</comment>
<dbReference type="Pfam" id="PF19291">
    <property type="entry name" value="TREH_N"/>
    <property type="match status" value="1"/>
</dbReference>
<dbReference type="InterPro" id="IPR012341">
    <property type="entry name" value="6hp_glycosidase-like_sf"/>
</dbReference>
<dbReference type="Gene3D" id="1.50.10.10">
    <property type="match status" value="1"/>
</dbReference>
<sequence>MPAPLHQPPLIDLAPVGNGRSTALVDRTGSIPWLCLPEPDSPSVFASLVGSRRHGSWSLGPASPKPVPATRRAYRAGSLVLDQVWEMPDGSALQITDFMPATTDDRPAQVIRTATCLRGQVTVSSRILIAPDYGRTVARLGATIGTGGVHRLAAEYQDATLWLDSDGTPHRIARGGTAAADTALVAGQQVTYALSWQQPDEPAVAVPDGKAALAETLREWDGWTSRCTYTGPYRDAVLSSLAILASLIHSPTGGIIAAPTTSLPEEIGGERNYCYRYTWLRDSALIVRELLRAGHYLPEVRAWRRWLVDTIGDPATVKIMYRLDGTTDLTETTLDHLPGYQGSLPVRIGNGAADQLQLDVFGYVADALLTAEEAGLEPDPAADALLLGLAEVVAANWHRPDRGIWEIRGPERHFTSSKVLAWVALDRTVALLERRSDADSPALARLRELAARIHADVLANGYDREKNSFVQYYGGQELDASLLLLPLLGFLPADDKRVIGTIEAVQRDLATYDGLVLRYRTHQDASANVDGLRGHEGAFVACSFWLVSALDLIGRSDEATERMDVLLDLRSDVGVLAEEVDPATRQHLGNTPLGLSHLALVNAALTRRSRDVVTLPQQRLNTSSTAPCAR</sequence>
<feature type="domain" description="GH15-like" evidence="1">
    <location>
        <begin position="231"/>
        <end position="604"/>
    </location>
</feature>
<evidence type="ECO:0000259" key="2">
    <source>
        <dbReference type="Pfam" id="PF19291"/>
    </source>
</evidence>
<dbReference type="Proteomes" id="UP000267408">
    <property type="component" value="Unassembled WGS sequence"/>
</dbReference>
<name>A0A8G1XDY8_9ACTN</name>
<gene>
    <name evidence="3" type="ORF">EDD39_2944</name>
</gene>
<evidence type="ECO:0000259" key="1">
    <source>
        <dbReference type="Pfam" id="PF00723"/>
    </source>
</evidence>
<dbReference type="GO" id="GO:0005975">
    <property type="term" value="P:carbohydrate metabolic process"/>
    <property type="evidence" value="ECO:0007669"/>
    <property type="project" value="InterPro"/>
</dbReference>
<feature type="domain" description="Trehalase-like N-terminal" evidence="2">
    <location>
        <begin position="13"/>
        <end position="190"/>
    </location>
</feature>
<evidence type="ECO:0000313" key="3">
    <source>
        <dbReference type="EMBL" id="ROR44736.1"/>
    </source>
</evidence>